<dbReference type="InterPro" id="IPR011662">
    <property type="entry name" value="Secretin/TonB_short_N"/>
</dbReference>
<dbReference type="InterPro" id="IPR039426">
    <property type="entry name" value="TonB-dep_rcpt-like"/>
</dbReference>
<dbReference type="SUPFAM" id="SSF56935">
    <property type="entry name" value="Porins"/>
    <property type="match status" value="1"/>
</dbReference>
<keyword evidence="12" id="KW-0732">Signal</keyword>
<dbReference type="Proteomes" id="UP000324611">
    <property type="component" value="Unassembled WGS sequence"/>
</dbReference>
<dbReference type="InterPro" id="IPR012910">
    <property type="entry name" value="Plug_dom"/>
</dbReference>
<dbReference type="Pfam" id="PF00593">
    <property type="entry name" value="TonB_dep_Rec_b-barrel"/>
    <property type="match status" value="1"/>
</dbReference>
<dbReference type="SUPFAM" id="SSF49464">
    <property type="entry name" value="Carboxypeptidase regulatory domain-like"/>
    <property type="match status" value="1"/>
</dbReference>
<feature type="signal peptide" evidence="12">
    <location>
        <begin position="1"/>
        <end position="20"/>
    </location>
</feature>
<dbReference type="InterPro" id="IPR023996">
    <property type="entry name" value="TonB-dep_OMP_SusC/RagA"/>
</dbReference>
<reference evidence="16 17" key="1">
    <citation type="submission" date="2019-09" db="EMBL/GenBank/DDBJ databases">
        <title>Chitinophaga ginsengihumi sp. nov., isolated from soil of ginseng rhizosphere.</title>
        <authorList>
            <person name="Lee J."/>
        </authorList>
    </citation>
    <scope>NUCLEOTIDE SEQUENCE [LARGE SCALE GENOMIC DNA]</scope>
    <source>
        <strain evidence="16 17">BN140078</strain>
    </source>
</reference>
<reference evidence="16 17" key="2">
    <citation type="submission" date="2019-09" db="EMBL/GenBank/DDBJ databases">
        <authorList>
            <person name="Jin C."/>
        </authorList>
    </citation>
    <scope>NUCLEOTIDE SEQUENCE [LARGE SCALE GENOMIC DNA]</scope>
    <source>
        <strain evidence="16 17">BN140078</strain>
    </source>
</reference>
<evidence type="ECO:0000256" key="1">
    <source>
        <dbReference type="ARBA" id="ARBA00004571"/>
    </source>
</evidence>
<keyword evidence="8 10" id="KW-0472">Membrane</keyword>
<evidence type="ECO:0000256" key="9">
    <source>
        <dbReference type="ARBA" id="ARBA00023237"/>
    </source>
</evidence>
<dbReference type="AlphaFoldDB" id="A0A5B2VMD6"/>
<dbReference type="Gene3D" id="2.40.170.20">
    <property type="entry name" value="TonB-dependent receptor, beta-barrel domain"/>
    <property type="match status" value="1"/>
</dbReference>
<keyword evidence="4" id="KW-0406">Ion transport</keyword>
<comment type="subcellular location">
    <subcellularLocation>
        <location evidence="1 10">Cell outer membrane</location>
        <topology evidence="1 10">Multi-pass membrane protein</topology>
    </subcellularLocation>
</comment>
<evidence type="ECO:0000256" key="12">
    <source>
        <dbReference type="SAM" id="SignalP"/>
    </source>
</evidence>
<evidence type="ECO:0000259" key="14">
    <source>
        <dbReference type="Pfam" id="PF07660"/>
    </source>
</evidence>
<dbReference type="InterPro" id="IPR036942">
    <property type="entry name" value="Beta-barrel_TonB_sf"/>
</dbReference>
<feature type="chain" id="PRO_5023022000" evidence="12">
    <location>
        <begin position="21"/>
        <end position="1106"/>
    </location>
</feature>
<keyword evidence="5 10" id="KW-0812">Transmembrane</keyword>
<dbReference type="Pfam" id="PF13715">
    <property type="entry name" value="CarbopepD_reg_2"/>
    <property type="match status" value="1"/>
</dbReference>
<dbReference type="Pfam" id="PF07715">
    <property type="entry name" value="Plug"/>
    <property type="match status" value="1"/>
</dbReference>
<dbReference type="GO" id="GO:0009279">
    <property type="term" value="C:cell outer membrane"/>
    <property type="evidence" value="ECO:0007669"/>
    <property type="project" value="UniProtKB-SubCell"/>
</dbReference>
<dbReference type="Pfam" id="PF07660">
    <property type="entry name" value="STN"/>
    <property type="match status" value="1"/>
</dbReference>
<keyword evidence="9 10" id="KW-0998">Cell outer membrane</keyword>
<feature type="domain" description="Secretin/TonB short N-terminal" evidence="14">
    <location>
        <begin position="46"/>
        <end position="97"/>
    </location>
</feature>
<keyword evidence="4" id="KW-0410">Iron transport</keyword>
<keyword evidence="17" id="KW-1185">Reference proteome</keyword>
<evidence type="ECO:0000259" key="13">
    <source>
        <dbReference type="Pfam" id="PF00593"/>
    </source>
</evidence>
<evidence type="ECO:0000313" key="17">
    <source>
        <dbReference type="Proteomes" id="UP000324611"/>
    </source>
</evidence>
<evidence type="ECO:0000256" key="10">
    <source>
        <dbReference type="PROSITE-ProRule" id="PRU01360"/>
    </source>
</evidence>
<keyword evidence="2 10" id="KW-0813">Transport</keyword>
<keyword evidence="3 10" id="KW-1134">Transmembrane beta strand</keyword>
<comment type="similarity">
    <text evidence="10 11">Belongs to the TonB-dependent receptor family.</text>
</comment>
<evidence type="ECO:0000256" key="3">
    <source>
        <dbReference type="ARBA" id="ARBA00022452"/>
    </source>
</evidence>
<dbReference type="EMBL" id="VUOC01000004">
    <property type="protein sequence ID" value="KAA2240793.1"/>
    <property type="molecule type" value="Genomic_DNA"/>
</dbReference>
<feature type="domain" description="TonB-dependent receptor plug" evidence="15">
    <location>
        <begin position="211"/>
        <end position="337"/>
    </location>
</feature>
<evidence type="ECO:0000256" key="4">
    <source>
        <dbReference type="ARBA" id="ARBA00022496"/>
    </source>
</evidence>
<dbReference type="GO" id="GO:0006826">
    <property type="term" value="P:iron ion transport"/>
    <property type="evidence" value="ECO:0007669"/>
    <property type="project" value="UniProtKB-KW"/>
</dbReference>
<feature type="domain" description="TonB-dependent receptor-like beta-barrel" evidence="13">
    <location>
        <begin position="494"/>
        <end position="1074"/>
    </location>
</feature>
<organism evidence="16 17">
    <name type="scientific">Chitinophaga agrisoli</name>
    <dbReference type="NCBI Taxonomy" id="2607653"/>
    <lineage>
        <taxon>Bacteria</taxon>
        <taxon>Pseudomonadati</taxon>
        <taxon>Bacteroidota</taxon>
        <taxon>Chitinophagia</taxon>
        <taxon>Chitinophagales</taxon>
        <taxon>Chitinophagaceae</taxon>
        <taxon>Chitinophaga</taxon>
    </lineage>
</organism>
<keyword evidence="6" id="KW-0408">Iron</keyword>
<name>A0A5B2VMD6_9BACT</name>
<dbReference type="InterPro" id="IPR008969">
    <property type="entry name" value="CarboxyPept-like_regulatory"/>
</dbReference>
<gene>
    <name evidence="16" type="ORF">F0L74_32170</name>
</gene>
<evidence type="ECO:0000256" key="6">
    <source>
        <dbReference type="ARBA" id="ARBA00023004"/>
    </source>
</evidence>
<evidence type="ECO:0000256" key="7">
    <source>
        <dbReference type="ARBA" id="ARBA00023077"/>
    </source>
</evidence>
<evidence type="ECO:0000256" key="5">
    <source>
        <dbReference type="ARBA" id="ARBA00022692"/>
    </source>
</evidence>
<dbReference type="NCBIfam" id="TIGR04057">
    <property type="entry name" value="SusC_RagA_signa"/>
    <property type="match status" value="1"/>
</dbReference>
<evidence type="ECO:0000313" key="16">
    <source>
        <dbReference type="EMBL" id="KAA2240793.1"/>
    </source>
</evidence>
<proteinExistence type="inferred from homology"/>
<dbReference type="InterPro" id="IPR000531">
    <property type="entry name" value="Beta-barrel_TonB"/>
</dbReference>
<accession>A0A5B2VMD6</accession>
<comment type="caution">
    <text evidence="16">The sequence shown here is derived from an EMBL/GenBank/DDBJ whole genome shotgun (WGS) entry which is preliminary data.</text>
</comment>
<sequence length="1106" mass="121142">MRIMCVFLTAIILQISARVAAQSVTFSGKNVALEKVLTSIESQTNYVFFYNEALVRDALPVTITVSHIPLETFLKDVFKNQSLDYTIKGKTIVISRKHTPPVSAPANRQAGGEPANKYRIFEGMVLSAAAEDPLAAVSIRVKNKPNSGAHTNEKGRFAIRASVGDVLIVSTLGYETQEVSLANTNLLLLLLQPSNSSLDEVQITAYGTTSKRLTTGSIFTVRGEEIARNPVPNVLQALQGRVPGLFIQQQSGLPATPVSIFIRGKSSLSFTARPLIVIDGVSYPDGNLPFNYFNLTPGILQGGNILDYLNPSLIEQVEVLKDADATSIFGSRGAYGVILITTKRGKPGKPQLSFSARSGFMERGTTVKLLNTQQYLLLRREALKNNNAQPGPADLDINGTWPEDRYTDWQNLFTGSHGQTSDLNLNYSGSAGNTTFLLGGNFRRLESVQRKSGDLKSGGMNFNITTATPNQKLSLFLSAIYNSTVNKIIPVDFTNNNNSNFAAPNAPSAFLPDGSINWAPDALVSPADSTSLSLASPFALLYNNTTNSLTSSMELKYMPVTGLTLRATVGYFNAQGKQFIGQPTAFFNPRSTFLTTSSLNTYNLRTWSLDPNINYIAPLGPSGTLSATAGATLMDRLSYRQSVTGSGFISDAQLYNPSAAPPGNVATVYMQTPGKYLGYFGILNYNLANKYIVNGQLRYDGSTRFGRNKQFGVFGSVGVAWNISEEPWFRRLLPVVNFAKLRASWGTVGGDAIQDYQFLNTYTYNTLSTYQGDPSLIPLTLANPDLEFEKNTKRELGLSIEVLKGKLALDLNYYNNTTSNQLLTQPLASTTGYSSITKNSPGIIKSYGWEVVLNTVNMRTRNFTWTTSLNISIPKNILVAYPSDEILTQTSLKEGASTQGQKLYKYAGVDPQTGNYTFYKEGVKGEWTFVSGGALDEIKDKTEFVDLAPKYFGGLQNTLQYKNFSLTFLFSFTNRMARTYMGSQVFHFGFMGRNGPASLLRRWQRPGDITDVAKVTTGPPILFNQFNFYNSTGAYANAGYARLNNLSLTYTLPATVLKKTHISRLSVFLQGQNLLTITGYKDWDPENLGAGVAPLRIYTAGVNMDL</sequence>
<dbReference type="InterPro" id="IPR037066">
    <property type="entry name" value="Plug_dom_sf"/>
</dbReference>
<dbReference type="Gene3D" id="2.170.130.10">
    <property type="entry name" value="TonB-dependent receptor, plug domain"/>
    <property type="match status" value="1"/>
</dbReference>
<evidence type="ECO:0000256" key="11">
    <source>
        <dbReference type="RuleBase" id="RU003357"/>
    </source>
</evidence>
<evidence type="ECO:0000256" key="2">
    <source>
        <dbReference type="ARBA" id="ARBA00022448"/>
    </source>
</evidence>
<evidence type="ECO:0000259" key="15">
    <source>
        <dbReference type="Pfam" id="PF07715"/>
    </source>
</evidence>
<keyword evidence="7 11" id="KW-0798">TonB box</keyword>
<protein>
    <submittedName>
        <fullName evidence="16">SusC/RagA family TonB-linked outer membrane protein</fullName>
    </submittedName>
</protein>
<evidence type="ECO:0000256" key="8">
    <source>
        <dbReference type="ARBA" id="ARBA00023136"/>
    </source>
</evidence>
<dbReference type="PROSITE" id="PS52016">
    <property type="entry name" value="TONB_DEPENDENT_REC_3"/>
    <property type="match status" value="1"/>
</dbReference>
<dbReference type="NCBIfam" id="TIGR04056">
    <property type="entry name" value="OMP_RagA_SusC"/>
    <property type="match status" value="1"/>
</dbReference>
<dbReference type="InterPro" id="IPR023997">
    <property type="entry name" value="TonB-dep_OMP_SusC/RagA_CS"/>
</dbReference>